<evidence type="ECO:0000313" key="1">
    <source>
        <dbReference type="Proteomes" id="UP000095282"/>
    </source>
</evidence>
<organism evidence="1 2">
    <name type="scientific">Caenorhabditis tropicalis</name>
    <dbReference type="NCBI Taxonomy" id="1561998"/>
    <lineage>
        <taxon>Eukaryota</taxon>
        <taxon>Metazoa</taxon>
        <taxon>Ecdysozoa</taxon>
        <taxon>Nematoda</taxon>
        <taxon>Chromadorea</taxon>
        <taxon>Rhabditida</taxon>
        <taxon>Rhabditina</taxon>
        <taxon>Rhabditomorpha</taxon>
        <taxon>Rhabditoidea</taxon>
        <taxon>Rhabditidae</taxon>
        <taxon>Peloderinae</taxon>
        <taxon>Caenorhabditis</taxon>
    </lineage>
</organism>
<name>A0A1I7T435_9PELO</name>
<dbReference type="AlphaFoldDB" id="A0A1I7T435"/>
<evidence type="ECO:0000313" key="2">
    <source>
        <dbReference type="WBParaSite" id="Csp11.Scaffold497.g2226.t1"/>
    </source>
</evidence>
<accession>A0A1I7T435</accession>
<protein>
    <submittedName>
        <fullName evidence="2">Protein kinase domain-containing protein</fullName>
    </submittedName>
</protein>
<sequence length="155" mass="17655">MISADLNANFQVKIIDLGLMFCLRGITDYDRQDLFFSNCHYSSGRMTSGRAAIPHDDVVMWFYTLLRLSGPMPFDQSSIASSLRDRVAFETDFNRFRFNPCLLPVAEALMRRVGIYSDYQAIRTALDTTIPNYRPSDTETRLHVQVSPDGSVQVD</sequence>
<proteinExistence type="predicted"/>
<reference evidence="2" key="1">
    <citation type="submission" date="2016-11" db="UniProtKB">
        <authorList>
            <consortium name="WormBaseParasite"/>
        </authorList>
    </citation>
    <scope>IDENTIFICATION</scope>
</reference>
<dbReference type="Proteomes" id="UP000095282">
    <property type="component" value="Unplaced"/>
</dbReference>
<dbReference type="WBParaSite" id="Csp11.Scaffold497.g2226.t1">
    <property type="protein sequence ID" value="Csp11.Scaffold497.g2226.t1"/>
    <property type="gene ID" value="Csp11.Scaffold497.g2226"/>
</dbReference>
<keyword evidence="1" id="KW-1185">Reference proteome</keyword>